<evidence type="ECO:0000313" key="2">
    <source>
        <dbReference type="EMBL" id="KAL2866531.1"/>
    </source>
</evidence>
<protein>
    <recommendedName>
        <fullName evidence="4">PID domain-containing protein</fullName>
    </recommendedName>
</protein>
<name>A0ABR4LPZ8_9EURO</name>
<evidence type="ECO:0000256" key="1">
    <source>
        <dbReference type="SAM" id="MobiDB-lite"/>
    </source>
</evidence>
<dbReference type="Proteomes" id="UP001610432">
    <property type="component" value="Unassembled WGS sequence"/>
</dbReference>
<proteinExistence type="predicted"/>
<comment type="caution">
    <text evidence="2">The sequence shown here is derived from an EMBL/GenBank/DDBJ whole genome shotgun (WGS) entry which is preliminary data.</text>
</comment>
<feature type="region of interest" description="Disordered" evidence="1">
    <location>
        <begin position="72"/>
        <end position="109"/>
    </location>
</feature>
<feature type="compositionally biased region" description="Acidic residues" evidence="1">
    <location>
        <begin position="99"/>
        <end position="109"/>
    </location>
</feature>
<organism evidence="2 3">
    <name type="scientific">Aspergillus lucknowensis</name>
    <dbReference type="NCBI Taxonomy" id="176173"/>
    <lineage>
        <taxon>Eukaryota</taxon>
        <taxon>Fungi</taxon>
        <taxon>Dikarya</taxon>
        <taxon>Ascomycota</taxon>
        <taxon>Pezizomycotina</taxon>
        <taxon>Eurotiomycetes</taxon>
        <taxon>Eurotiomycetidae</taxon>
        <taxon>Eurotiales</taxon>
        <taxon>Aspergillaceae</taxon>
        <taxon>Aspergillus</taxon>
        <taxon>Aspergillus subgen. Nidulantes</taxon>
    </lineage>
</organism>
<dbReference type="RefSeq" id="XP_070885510.1">
    <property type="nucleotide sequence ID" value="XM_071024532.1"/>
</dbReference>
<evidence type="ECO:0008006" key="4">
    <source>
        <dbReference type="Google" id="ProtNLM"/>
    </source>
</evidence>
<feature type="compositionally biased region" description="Low complexity" evidence="1">
    <location>
        <begin position="73"/>
        <end position="86"/>
    </location>
</feature>
<keyword evidence="3" id="KW-1185">Reference proteome</keyword>
<dbReference type="EMBL" id="JBFXLQ010000024">
    <property type="protein sequence ID" value="KAL2866531.1"/>
    <property type="molecule type" value="Genomic_DNA"/>
</dbReference>
<reference evidence="2 3" key="1">
    <citation type="submission" date="2024-07" db="EMBL/GenBank/DDBJ databases">
        <title>Section-level genome sequencing and comparative genomics of Aspergillus sections Usti and Cavernicolus.</title>
        <authorList>
            <consortium name="Lawrence Berkeley National Laboratory"/>
            <person name="Nybo J.L."/>
            <person name="Vesth T.C."/>
            <person name="Theobald S."/>
            <person name="Frisvad J.C."/>
            <person name="Larsen T.O."/>
            <person name="Kjaerboelling I."/>
            <person name="Rothschild-Mancinelli K."/>
            <person name="Lyhne E.K."/>
            <person name="Kogle M.E."/>
            <person name="Barry K."/>
            <person name="Clum A."/>
            <person name="Na H."/>
            <person name="Ledsgaard L."/>
            <person name="Lin J."/>
            <person name="Lipzen A."/>
            <person name="Kuo A."/>
            <person name="Riley R."/>
            <person name="Mondo S."/>
            <person name="Labutti K."/>
            <person name="Haridas S."/>
            <person name="Pangalinan J."/>
            <person name="Salamov A.A."/>
            <person name="Simmons B.A."/>
            <person name="Magnuson J.K."/>
            <person name="Chen J."/>
            <person name="Drula E."/>
            <person name="Henrissat B."/>
            <person name="Wiebenga A."/>
            <person name="Lubbers R.J."/>
            <person name="Gomes A.C."/>
            <person name="Macurrencykelacurrency M.R."/>
            <person name="Stajich J."/>
            <person name="Grigoriev I.V."/>
            <person name="Mortensen U.H."/>
            <person name="De Vries R.P."/>
            <person name="Baker S.E."/>
            <person name="Andersen M.R."/>
        </authorList>
    </citation>
    <scope>NUCLEOTIDE SEQUENCE [LARGE SCALE GENOMIC DNA]</scope>
    <source>
        <strain evidence="2 3">CBS 449.75</strain>
    </source>
</reference>
<sequence>MSMVHAARKRAGKRDCRVYGTGTDSYEFFFLALDNNSVWSQHYVMCYTTRDKVEIISRIAKIIREAAALVPTSTRSSLESSNSVSSRTGCVISDVEMKDVEEEEEEEEY</sequence>
<accession>A0ABR4LPZ8</accession>
<evidence type="ECO:0000313" key="3">
    <source>
        <dbReference type="Proteomes" id="UP001610432"/>
    </source>
</evidence>
<gene>
    <name evidence="2" type="ORF">BJX67DRAFT_129958</name>
</gene>
<dbReference type="GeneID" id="98139604"/>